<name>A0ABU8SE63_9SPHN</name>
<keyword evidence="2" id="KW-1185">Reference proteome</keyword>
<dbReference type="CDD" id="cd02440">
    <property type="entry name" value="AdoMet_MTases"/>
    <property type="match status" value="1"/>
</dbReference>
<accession>A0ABU8SE63</accession>
<organism evidence="1 2">
    <name type="scientific">Novosphingobium aquae</name>
    <dbReference type="NCBI Taxonomy" id="3133435"/>
    <lineage>
        <taxon>Bacteria</taxon>
        <taxon>Pseudomonadati</taxon>
        <taxon>Pseudomonadota</taxon>
        <taxon>Alphaproteobacteria</taxon>
        <taxon>Sphingomonadales</taxon>
        <taxon>Sphingomonadaceae</taxon>
        <taxon>Novosphingobium</taxon>
    </lineage>
</organism>
<dbReference type="GO" id="GO:0008168">
    <property type="term" value="F:methyltransferase activity"/>
    <property type="evidence" value="ECO:0007669"/>
    <property type="project" value="UniProtKB-KW"/>
</dbReference>
<dbReference type="Pfam" id="PF13489">
    <property type="entry name" value="Methyltransf_23"/>
    <property type="match status" value="1"/>
</dbReference>
<evidence type="ECO:0000313" key="2">
    <source>
        <dbReference type="Proteomes" id="UP001379235"/>
    </source>
</evidence>
<dbReference type="InterPro" id="IPR029063">
    <property type="entry name" value="SAM-dependent_MTases_sf"/>
</dbReference>
<dbReference type="Gene3D" id="3.40.50.150">
    <property type="entry name" value="Vaccinia Virus protein VP39"/>
    <property type="match status" value="1"/>
</dbReference>
<dbReference type="GO" id="GO:0032259">
    <property type="term" value="P:methylation"/>
    <property type="evidence" value="ECO:0007669"/>
    <property type="project" value="UniProtKB-KW"/>
</dbReference>
<sequence>MSEALPDYGWGSARPHTANYLSEKVRDILRESGGKSVLDAGCGNGALAGYLASLGYQVTGLDASTSGIEIARMTFPDVRFEVGTFDSPPTGTFDAVCSTEVVEHLYSPHLLIQYCFEALKPGGLLIISTPYHGYLKNLAIALLGKWDSHLTALWHGGHIKFWSRATLSSLLEGAGFEVTGFYGAGRLPFFWKSMIIVAKRP</sequence>
<keyword evidence="1" id="KW-0489">Methyltransferase</keyword>
<dbReference type="SUPFAM" id="SSF53335">
    <property type="entry name" value="S-adenosyl-L-methionine-dependent methyltransferases"/>
    <property type="match status" value="1"/>
</dbReference>
<dbReference type="RefSeq" id="WP_339970044.1">
    <property type="nucleotide sequence ID" value="NZ_JBBHJY010000015.1"/>
</dbReference>
<dbReference type="Proteomes" id="UP001379235">
    <property type="component" value="Unassembled WGS sequence"/>
</dbReference>
<reference evidence="1 2" key="1">
    <citation type="submission" date="2024-03" db="EMBL/GenBank/DDBJ databases">
        <authorList>
            <person name="Jo J.-H."/>
        </authorList>
    </citation>
    <scope>NUCLEOTIDE SEQUENCE [LARGE SCALE GENOMIC DNA]</scope>
    <source>
        <strain evidence="1 2">AS3R-12</strain>
    </source>
</reference>
<proteinExistence type="predicted"/>
<gene>
    <name evidence="1" type="ORF">WG900_19750</name>
</gene>
<protein>
    <submittedName>
        <fullName evidence="1">Methyltransferase domain-containing protein</fullName>
    </submittedName>
</protein>
<comment type="caution">
    <text evidence="1">The sequence shown here is derived from an EMBL/GenBank/DDBJ whole genome shotgun (WGS) entry which is preliminary data.</text>
</comment>
<dbReference type="EMBL" id="JBBHJY010000015">
    <property type="protein sequence ID" value="MEJ6012145.1"/>
    <property type="molecule type" value="Genomic_DNA"/>
</dbReference>
<keyword evidence="1" id="KW-0808">Transferase</keyword>
<dbReference type="PANTHER" id="PTHR43861:SF6">
    <property type="entry name" value="METHYLTRANSFERASE TYPE 11"/>
    <property type="match status" value="1"/>
</dbReference>
<dbReference type="PANTHER" id="PTHR43861">
    <property type="entry name" value="TRANS-ACONITATE 2-METHYLTRANSFERASE-RELATED"/>
    <property type="match status" value="1"/>
</dbReference>
<evidence type="ECO:0000313" key="1">
    <source>
        <dbReference type="EMBL" id="MEJ6012145.1"/>
    </source>
</evidence>